<proteinExistence type="predicted"/>
<name>A0A0P7HR37_9EURY</name>
<dbReference type="RefSeq" id="WP_054584904.1">
    <property type="nucleotide sequence ID" value="NZ_LGUC01000002.1"/>
</dbReference>
<keyword evidence="3" id="KW-1185">Reference proteome</keyword>
<dbReference type="EMBL" id="LGUC01000002">
    <property type="protein sequence ID" value="KPN29124.1"/>
    <property type="molecule type" value="Genomic_DNA"/>
</dbReference>
<dbReference type="Pfam" id="PF18545">
    <property type="entry name" value="HalOD1"/>
    <property type="match status" value="1"/>
</dbReference>
<dbReference type="OrthoDB" id="199137at2157"/>
<comment type="caution">
    <text evidence="2">The sequence shown here is derived from an EMBL/GenBank/DDBJ whole genome shotgun (WGS) entry which is preliminary data.</text>
</comment>
<dbReference type="STRING" id="699431.SY89_03358"/>
<accession>A0A0P7HR37</accession>
<protein>
    <recommendedName>
        <fullName evidence="1">Halobacterial output domain-containing protein</fullName>
    </recommendedName>
</protein>
<dbReference type="Proteomes" id="UP000050535">
    <property type="component" value="Unassembled WGS sequence"/>
</dbReference>
<feature type="domain" description="Halobacterial output" evidence="1">
    <location>
        <begin position="7"/>
        <end position="74"/>
    </location>
</feature>
<reference evidence="3" key="1">
    <citation type="submission" date="2013-11" db="EMBL/GenBank/DDBJ databases">
        <authorList>
            <person name="Hoang H.T."/>
            <person name="Killian M.L."/>
            <person name="Madson D.M."/>
            <person name="Arruda P.H.E."/>
            <person name="Sun D."/>
            <person name="Schwartz K.J."/>
            <person name="Yoon K."/>
        </authorList>
    </citation>
    <scope>NUCLEOTIDE SEQUENCE [LARGE SCALE GENOMIC DNA]</scope>
    <source>
        <strain evidence="3">CDK2</strain>
    </source>
</reference>
<evidence type="ECO:0000313" key="2">
    <source>
        <dbReference type="EMBL" id="KPN29124.1"/>
    </source>
</evidence>
<evidence type="ECO:0000313" key="3">
    <source>
        <dbReference type="Proteomes" id="UP000050535"/>
    </source>
</evidence>
<gene>
    <name evidence="2" type="ORF">SY89_03358</name>
</gene>
<dbReference type="AlphaFoldDB" id="A0A0P7HR37"/>
<organism evidence="2 3">
    <name type="scientific">Halolamina pelagica</name>
    <dbReference type="NCBI Taxonomy" id="699431"/>
    <lineage>
        <taxon>Archaea</taxon>
        <taxon>Methanobacteriati</taxon>
        <taxon>Methanobacteriota</taxon>
        <taxon>Stenosarchaea group</taxon>
        <taxon>Halobacteria</taxon>
        <taxon>Halobacteriales</taxon>
        <taxon>Haloferacaceae</taxon>
    </lineage>
</organism>
<dbReference type="InterPro" id="IPR040624">
    <property type="entry name" value="HalOD1"/>
</dbReference>
<evidence type="ECO:0000259" key="1">
    <source>
        <dbReference type="Pfam" id="PF18545"/>
    </source>
</evidence>
<sequence length="75" mass="7632">MGNVPARPATKVIDALADHVGVDPTALTPPLAAAVDPDALNALVERADTADAVAVSFDYEGHEVVVRGDGRAAVQ</sequence>